<protein>
    <submittedName>
        <fullName evidence="2">Uncharacterized protein</fullName>
    </submittedName>
</protein>
<name>E9I6Z1_DAPPU</name>
<keyword evidence="3" id="KW-1185">Reference proteome</keyword>
<proteinExistence type="predicted"/>
<dbReference type="KEGG" id="dpx:DAPPUDRAFT_300852"/>
<evidence type="ECO:0000256" key="1">
    <source>
        <dbReference type="SAM" id="Phobius"/>
    </source>
</evidence>
<accession>E9I6Z1</accession>
<dbReference type="HOGENOM" id="CLU_2833736_0_0_1"/>
<sequence>MRKCCCCHCSRYFLKEKRATSTLSSQIKLKNKKNFLSFTLFTTHLLYPPIALSYWNVSSRMVIQTL</sequence>
<keyword evidence="1" id="KW-0812">Transmembrane</keyword>
<dbReference type="Proteomes" id="UP000000305">
    <property type="component" value="Unassembled WGS sequence"/>
</dbReference>
<evidence type="ECO:0000313" key="3">
    <source>
        <dbReference type="Proteomes" id="UP000000305"/>
    </source>
</evidence>
<keyword evidence="1" id="KW-1133">Transmembrane helix</keyword>
<dbReference type="InParanoid" id="E9I6Z1"/>
<dbReference type="EMBL" id="GL736799">
    <property type="protein sequence ID" value="EFX60239.1"/>
    <property type="molecule type" value="Genomic_DNA"/>
</dbReference>
<evidence type="ECO:0000313" key="2">
    <source>
        <dbReference type="EMBL" id="EFX60239.1"/>
    </source>
</evidence>
<organism evidence="2 3">
    <name type="scientific">Daphnia pulex</name>
    <name type="common">Water flea</name>
    <dbReference type="NCBI Taxonomy" id="6669"/>
    <lineage>
        <taxon>Eukaryota</taxon>
        <taxon>Metazoa</taxon>
        <taxon>Ecdysozoa</taxon>
        <taxon>Arthropoda</taxon>
        <taxon>Crustacea</taxon>
        <taxon>Branchiopoda</taxon>
        <taxon>Diplostraca</taxon>
        <taxon>Cladocera</taxon>
        <taxon>Anomopoda</taxon>
        <taxon>Daphniidae</taxon>
        <taxon>Daphnia</taxon>
    </lineage>
</organism>
<gene>
    <name evidence="2" type="ORF">DAPPUDRAFT_300852</name>
</gene>
<reference evidence="2 3" key="1">
    <citation type="journal article" date="2011" name="Science">
        <title>The ecoresponsive genome of Daphnia pulex.</title>
        <authorList>
            <person name="Colbourne J.K."/>
            <person name="Pfrender M.E."/>
            <person name="Gilbert D."/>
            <person name="Thomas W.K."/>
            <person name="Tucker A."/>
            <person name="Oakley T.H."/>
            <person name="Tokishita S."/>
            <person name="Aerts A."/>
            <person name="Arnold G.J."/>
            <person name="Basu M.K."/>
            <person name="Bauer D.J."/>
            <person name="Caceres C.E."/>
            <person name="Carmel L."/>
            <person name="Casola C."/>
            <person name="Choi J.H."/>
            <person name="Detter J.C."/>
            <person name="Dong Q."/>
            <person name="Dusheyko S."/>
            <person name="Eads B.D."/>
            <person name="Frohlich T."/>
            <person name="Geiler-Samerotte K.A."/>
            <person name="Gerlach D."/>
            <person name="Hatcher P."/>
            <person name="Jogdeo S."/>
            <person name="Krijgsveld J."/>
            <person name="Kriventseva E.V."/>
            <person name="Kultz D."/>
            <person name="Laforsch C."/>
            <person name="Lindquist E."/>
            <person name="Lopez J."/>
            <person name="Manak J.R."/>
            <person name="Muller J."/>
            <person name="Pangilinan J."/>
            <person name="Patwardhan R.P."/>
            <person name="Pitluck S."/>
            <person name="Pritham E.J."/>
            <person name="Rechtsteiner A."/>
            <person name="Rho M."/>
            <person name="Rogozin I.B."/>
            <person name="Sakarya O."/>
            <person name="Salamov A."/>
            <person name="Schaack S."/>
            <person name="Shapiro H."/>
            <person name="Shiga Y."/>
            <person name="Skalitzky C."/>
            <person name="Smith Z."/>
            <person name="Souvorov A."/>
            <person name="Sung W."/>
            <person name="Tang Z."/>
            <person name="Tsuchiya D."/>
            <person name="Tu H."/>
            <person name="Vos H."/>
            <person name="Wang M."/>
            <person name="Wolf Y.I."/>
            <person name="Yamagata H."/>
            <person name="Yamada T."/>
            <person name="Ye Y."/>
            <person name="Shaw J.R."/>
            <person name="Andrews J."/>
            <person name="Crease T.J."/>
            <person name="Tang H."/>
            <person name="Lucas S.M."/>
            <person name="Robertson H.M."/>
            <person name="Bork P."/>
            <person name="Koonin E.V."/>
            <person name="Zdobnov E.M."/>
            <person name="Grigoriev I.V."/>
            <person name="Lynch M."/>
            <person name="Boore J.L."/>
        </authorList>
    </citation>
    <scope>NUCLEOTIDE SEQUENCE [LARGE SCALE GENOMIC DNA]</scope>
</reference>
<keyword evidence="1" id="KW-0472">Membrane</keyword>
<feature type="transmembrane region" description="Helical" evidence="1">
    <location>
        <begin position="35"/>
        <end position="57"/>
    </location>
</feature>
<dbReference type="AlphaFoldDB" id="E9I6Z1"/>